<reference evidence="4" key="1">
    <citation type="submission" date="2017-06" db="EMBL/GenBank/DDBJ databases">
        <authorList>
            <person name="Varghese N."/>
            <person name="Submissions S."/>
        </authorList>
    </citation>
    <scope>NUCLEOTIDE SEQUENCE [LARGE SCALE GENOMIC DNA]</scope>
    <source>
        <strain evidence="4">ANC 5114</strain>
    </source>
</reference>
<evidence type="ECO:0000256" key="1">
    <source>
        <dbReference type="SAM" id="Phobius"/>
    </source>
</evidence>
<keyword evidence="1" id="KW-0812">Transmembrane</keyword>
<keyword evidence="1" id="KW-1133">Transmembrane helix</keyword>
<evidence type="ECO:0000259" key="2">
    <source>
        <dbReference type="Pfam" id="PF22150"/>
    </source>
</evidence>
<feature type="domain" description="Type IV pilin Tt1218-like" evidence="2">
    <location>
        <begin position="32"/>
        <end position="107"/>
    </location>
</feature>
<organism evidence="3 4">
    <name type="scientific">Acinetobacter apis</name>
    <dbReference type="NCBI Taxonomy" id="1229165"/>
    <lineage>
        <taxon>Bacteria</taxon>
        <taxon>Pseudomonadati</taxon>
        <taxon>Pseudomonadota</taxon>
        <taxon>Gammaproteobacteria</taxon>
        <taxon>Moraxellales</taxon>
        <taxon>Moraxellaceae</taxon>
        <taxon>Acinetobacter</taxon>
    </lineage>
</organism>
<feature type="transmembrane region" description="Helical" evidence="1">
    <location>
        <begin position="12"/>
        <end position="32"/>
    </location>
</feature>
<keyword evidence="4" id="KW-1185">Reference proteome</keyword>
<accession>A0A217EG51</accession>
<dbReference type="AlphaFoldDB" id="A0A217EG51"/>
<dbReference type="Pfam" id="PF22150">
    <property type="entry name" value="Tt1218-like"/>
    <property type="match status" value="1"/>
</dbReference>
<dbReference type="RefSeq" id="WP_088823526.1">
    <property type="nucleotide sequence ID" value="NZ_FZLN01000002.1"/>
</dbReference>
<dbReference type="Proteomes" id="UP000243463">
    <property type="component" value="Unassembled WGS sequence"/>
</dbReference>
<name>A0A217EG51_9GAMM</name>
<dbReference type="EMBL" id="FZLN01000002">
    <property type="protein sequence ID" value="SNQ29479.1"/>
    <property type="molecule type" value="Genomic_DNA"/>
</dbReference>
<dbReference type="InterPro" id="IPR012902">
    <property type="entry name" value="N_methyl_site"/>
</dbReference>
<protein>
    <submittedName>
        <fullName evidence="3">Type IV pilus assembly protein PilV</fullName>
    </submittedName>
</protein>
<dbReference type="InterPro" id="IPR054402">
    <property type="entry name" value="Tt1218-like_dom"/>
</dbReference>
<evidence type="ECO:0000313" key="4">
    <source>
        <dbReference type="Proteomes" id="UP000243463"/>
    </source>
</evidence>
<dbReference type="OrthoDB" id="6658593at2"/>
<dbReference type="Pfam" id="PF07963">
    <property type="entry name" value="N_methyl"/>
    <property type="match status" value="1"/>
</dbReference>
<dbReference type="NCBIfam" id="TIGR02523">
    <property type="entry name" value="type_IV_pilV"/>
    <property type="match status" value="1"/>
</dbReference>
<gene>
    <name evidence="3" type="ORF">SAMN05444584_1433</name>
</gene>
<proteinExistence type="predicted"/>
<dbReference type="InterPro" id="IPR013362">
    <property type="entry name" value="Pilus_4_PilV"/>
</dbReference>
<keyword evidence="1" id="KW-0472">Membrane</keyword>
<evidence type="ECO:0000313" key="3">
    <source>
        <dbReference type="EMBL" id="SNQ29479.1"/>
    </source>
</evidence>
<sequence length="183" mass="19338">MYLLKLEKGVGLVEVLVALLILSIGILGFATLQLRAVEASSEAYNRIAAMNIARDLAEKIRVNSGLNGDVIASYQTELSGGLNKQNTFATNCFTSFCNAVAKADFDVSQSAAAATALGMVLNMTVCPSAVNDKRCIYVAWGKTKATNVSSSAATGTIETACTVSQEDGFRYVNNSTCTVMEVL</sequence>